<sequence length="266" mass="28446">MKSLLPFMLGTVVLVGCGGSDSSDNHVSDSIIAETVKCTNLAEGGLCTQNIYGAWGQIDLTWATCNSVYCFEDGTAPAESPSLTRWPEGGLIPVYFLNAEDPRFTYAMNKAESLVGYQLFDRKGVIKLDISDTNNIDYSSVPTDWGFIWSQGTTAGNCGSGTVSVGPMETNIVNHSVGLDYGIIQPIGNTFTWINIDSGSPNPDPSCTTVADNEVTLHELGHALGMNNHFDGFGNGGAFNQNAQRVLRTIYSNPPGQPFDALSIAQ</sequence>
<dbReference type="Proteomes" id="UP000604898">
    <property type="component" value="Unassembled WGS sequence"/>
</dbReference>
<proteinExistence type="predicted"/>
<comment type="caution">
    <text evidence="1">The sequence shown here is derived from an EMBL/GenBank/DDBJ whole genome shotgun (WGS) entry which is preliminary data.</text>
</comment>
<dbReference type="EMBL" id="JAESVD010000008">
    <property type="protein sequence ID" value="MBL4914368.1"/>
    <property type="molecule type" value="Genomic_DNA"/>
</dbReference>
<dbReference type="SUPFAM" id="SSF55486">
    <property type="entry name" value="Metalloproteases ('zincins'), catalytic domain"/>
    <property type="match status" value="1"/>
</dbReference>
<dbReference type="Gene3D" id="3.40.390.10">
    <property type="entry name" value="Collagenase (Catalytic Domain)"/>
    <property type="match status" value="1"/>
</dbReference>
<evidence type="ECO:0000313" key="1">
    <source>
        <dbReference type="EMBL" id="MBL4914368.1"/>
    </source>
</evidence>
<evidence type="ECO:0000313" key="2">
    <source>
        <dbReference type="Proteomes" id="UP000604898"/>
    </source>
</evidence>
<dbReference type="RefSeq" id="WP_202722618.1">
    <property type="nucleotide sequence ID" value="NZ_BPEX01000015.1"/>
</dbReference>
<reference evidence="1 2" key="1">
    <citation type="submission" date="2021-01" db="EMBL/GenBank/DDBJ databases">
        <title>Genome sequence of Shewanella schlegeliana JCM 11561.</title>
        <authorList>
            <person name="Zhang H."/>
            <person name="Li C."/>
        </authorList>
    </citation>
    <scope>NUCLEOTIDE SEQUENCE [LARGE SCALE GENOMIC DNA]</scope>
    <source>
        <strain evidence="1 2">JCM 11561</strain>
    </source>
</reference>
<dbReference type="PROSITE" id="PS51257">
    <property type="entry name" value="PROKAR_LIPOPROTEIN"/>
    <property type="match status" value="1"/>
</dbReference>
<protein>
    <recommendedName>
        <fullName evidence="3">Peptidase M10 metallopeptidase domain-containing protein</fullName>
    </recommendedName>
</protein>
<keyword evidence="2" id="KW-1185">Reference proteome</keyword>
<dbReference type="InterPro" id="IPR024079">
    <property type="entry name" value="MetalloPept_cat_dom_sf"/>
</dbReference>
<accession>A0ABS1T0Q5</accession>
<gene>
    <name evidence="1" type="ORF">JMA39_14765</name>
</gene>
<evidence type="ECO:0008006" key="3">
    <source>
        <dbReference type="Google" id="ProtNLM"/>
    </source>
</evidence>
<name>A0ABS1T0Q5_9GAMM</name>
<organism evidence="1 2">
    <name type="scientific">Shewanella schlegeliana</name>
    <dbReference type="NCBI Taxonomy" id="190308"/>
    <lineage>
        <taxon>Bacteria</taxon>
        <taxon>Pseudomonadati</taxon>
        <taxon>Pseudomonadota</taxon>
        <taxon>Gammaproteobacteria</taxon>
        <taxon>Alteromonadales</taxon>
        <taxon>Shewanellaceae</taxon>
        <taxon>Shewanella</taxon>
    </lineage>
</organism>